<dbReference type="PANTHER" id="PTHR33392">
    <property type="entry name" value="POLYISOPRENYL-TEICHOIC ACID--PEPTIDOGLYCAN TEICHOIC ACID TRANSFERASE TAGU"/>
    <property type="match status" value="1"/>
</dbReference>
<evidence type="ECO:0000256" key="2">
    <source>
        <dbReference type="SAM" id="Phobius"/>
    </source>
</evidence>
<sequence length="329" mass="37820">MKTFIKVFIVSFLFFIVAYYLGGFSYIKDQGLSVKDNYDFGFYQAENIPDIILSKIKTEAKEDKTFTSLEEAKELSSRVNFLIVGMEDVRTDTIIFASFNKDTKNIDMISIPRDTYVHRKGHNRGEERKINSVYNDHGIEGVKRTVSYILGDIPIHHHIILDYKGVRNIIDLVGGVEVDIPRNMKYEDHTADPPVYIDLKKGRQVLDGKKALDFIRWRKDNRNKGYIDGDLGRVKAQQQIIKSLAAKVKDNLVNIIISGFKHVKTDVNLLDAIGYGRDAIGIDEDNMHFSTLPGEAESRIYNRKLFSYFIYNKSEVMKLVEEIYNVVNN</sequence>
<dbReference type="Gene3D" id="3.40.630.190">
    <property type="entry name" value="LCP protein"/>
    <property type="match status" value="1"/>
</dbReference>
<feature type="transmembrane region" description="Helical" evidence="2">
    <location>
        <begin position="7"/>
        <end position="27"/>
    </location>
</feature>
<keyword evidence="2" id="KW-0472">Membrane</keyword>
<protein>
    <submittedName>
        <fullName evidence="4">LCP family protein</fullName>
    </submittedName>
</protein>
<keyword evidence="2" id="KW-0812">Transmembrane</keyword>
<dbReference type="EMBL" id="JACRTG010000016">
    <property type="protein sequence ID" value="MBC8587923.1"/>
    <property type="molecule type" value="Genomic_DNA"/>
</dbReference>
<gene>
    <name evidence="4" type="ORF">H8707_06695</name>
</gene>
<proteinExistence type="inferred from homology"/>
<comment type="caution">
    <text evidence="4">The sequence shown here is derived from an EMBL/GenBank/DDBJ whole genome shotgun (WGS) entry which is preliminary data.</text>
</comment>
<keyword evidence="2" id="KW-1133">Transmembrane helix</keyword>
<dbReference type="PANTHER" id="PTHR33392:SF6">
    <property type="entry name" value="POLYISOPRENYL-TEICHOIC ACID--PEPTIDOGLYCAN TEICHOIC ACID TRANSFERASE TAGU"/>
    <property type="match status" value="1"/>
</dbReference>
<accession>A0A926IKQ3</accession>
<comment type="similarity">
    <text evidence="1">Belongs to the LytR/CpsA/Psr (LCP) family.</text>
</comment>
<reference evidence="4" key="1">
    <citation type="submission" date="2020-08" db="EMBL/GenBank/DDBJ databases">
        <title>Genome public.</title>
        <authorList>
            <person name="Liu C."/>
            <person name="Sun Q."/>
        </authorList>
    </citation>
    <scope>NUCLEOTIDE SEQUENCE</scope>
    <source>
        <strain evidence="4">BX21</strain>
    </source>
</reference>
<dbReference type="RefSeq" id="WP_262429370.1">
    <property type="nucleotide sequence ID" value="NZ_JACRTG010000016.1"/>
</dbReference>
<dbReference type="InterPro" id="IPR004474">
    <property type="entry name" value="LytR_CpsA_psr"/>
</dbReference>
<name>A0A926IKQ3_9FIRM</name>
<feature type="domain" description="Cell envelope-related transcriptional attenuator" evidence="3">
    <location>
        <begin position="90"/>
        <end position="249"/>
    </location>
</feature>
<evidence type="ECO:0000256" key="1">
    <source>
        <dbReference type="ARBA" id="ARBA00006068"/>
    </source>
</evidence>
<evidence type="ECO:0000313" key="4">
    <source>
        <dbReference type="EMBL" id="MBC8587923.1"/>
    </source>
</evidence>
<dbReference type="InterPro" id="IPR050922">
    <property type="entry name" value="LytR/CpsA/Psr_CW_biosynth"/>
</dbReference>
<keyword evidence="5" id="KW-1185">Reference proteome</keyword>
<dbReference type="Proteomes" id="UP000601171">
    <property type="component" value="Unassembled WGS sequence"/>
</dbReference>
<dbReference type="AlphaFoldDB" id="A0A926IKQ3"/>
<evidence type="ECO:0000259" key="3">
    <source>
        <dbReference type="Pfam" id="PF03816"/>
    </source>
</evidence>
<dbReference type="Pfam" id="PF03816">
    <property type="entry name" value="LytR_cpsA_psr"/>
    <property type="match status" value="1"/>
</dbReference>
<organism evidence="4 5">
    <name type="scientific">Paratissierella segnis</name>
    <dbReference type="NCBI Taxonomy" id="2763679"/>
    <lineage>
        <taxon>Bacteria</taxon>
        <taxon>Bacillati</taxon>
        <taxon>Bacillota</taxon>
        <taxon>Tissierellia</taxon>
        <taxon>Tissierellales</taxon>
        <taxon>Tissierellaceae</taxon>
        <taxon>Paratissierella</taxon>
    </lineage>
</organism>
<dbReference type="NCBIfam" id="TIGR00350">
    <property type="entry name" value="lytR_cpsA_psr"/>
    <property type="match status" value="1"/>
</dbReference>
<evidence type="ECO:0000313" key="5">
    <source>
        <dbReference type="Proteomes" id="UP000601171"/>
    </source>
</evidence>